<evidence type="ECO:0000256" key="1">
    <source>
        <dbReference type="SAM" id="Coils"/>
    </source>
</evidence>
<keyword evidence="4" id="KW-1185">Reference proteome</keyword>
<dbReference type="Proteomes" id="UP000070501">
    <property type="component" value="Unassembled WGS sequence"/>
</dbReference>
<feature type="region of interest" description="Disordered" evidence="2">
    <location>
        <begin position="1303"/>
        <end position="1330"/>
    </location>
</feature>
<feature type="region of interest" description="Disordered" evidence="2">
    <location>
        <begin position="1579"/>
        <end position="1608"/>
    </location>
</feature>
<evidence type="ECO:0000256" key="2">
    <source>
        <dbReference type="SAM" id="MobiDB-lite"/>
    </source>
</evidence>
<accession>A0A136IUK8</accession>
<feature type="compositionally biased region" description="Basic and acidic residues" evidence="2">
    <location>
        <begin position="1303"/>
        <end position="1318"/>
    </location>
</feature>
<dbReference type="InParanoid" id="A0A136IUK8"/>
<name>A0A136IUK8_9PEZI</name>
<evidence type="ECO:0000313" key="3">
    <source>
        <dbReference type="EMBL" id="KXJ88581.1"/>
    </source>
</evidence>
<keyword evidence="1" id="KW-0175">Coiled coil</keyword>
<organism evidence="3 4">
    <name type="scientific">Microdochium bolleyi</name>
    <dbReference type="NCBI Taxonomy" id="196109"/>
    <lineage>
        <taxon>Eukaryota</taxon>
        <taxon>Fungi</taxon>
        <taxon>Dikarya</taxon>
        <taxon>Ascomycota</taxon>
        <taxon>Pezizomycotina</taxon>
        <taxon>Sordariomycetes</taxon>
        <taxon>Xylariomycetidae</taxon>
        <taxon>Xylariales</taxon>
        <taxon>Microdochiaceae</taxon>
        <taxon>Microdochium</taxon>
    </lineage>
</organism>
<sequence length="1922" mass="203798">MLLVSRLVELPRLVEFSLAKLAETSDDMPDWDVAATSVADPDAEDVRLGVEPISEVLEIKIVELILDDGASELDVPADESELLDASSNDEKPELLLCVSLATEIEELKASDELCEGLLATEVVATELCSDDTTDDVETNVANPLLPDKLANTEAELLEESENSRLGDTAVKLLTAVSEDTLDVIAAEVENELLDSSAPEELSKARVEVDRDSGTSVIAKLPDCEDSVLEVEVTLKLTLVDAPTEVSNDDEALCESVEMLVEVMEEAVASDRLEVEVSATEANCEVSCETSELDEDSAGRLETGLDTELDIEGGSVVEALLDDKIGAEVVSSTVESDEESELNWELKMLLILALEEAEVADSAELVADDAEELCASLDEVMLVPARETSEDWEEEEGKSGERTEDVSITEDRMEVDSAVLDSLESTLLKGPSLDDWKSLVDVPLDWAELETVLELLVDDEDETKLEEDAKLLATELDGETAGKPPPLFVVLLAWLEVAADDTELAADEDDALPAEAELVDDALSLLETAELLTPLELAAVEDTTLLDTAELPALLEIDDELAPVLETSELDSTDELAELDPWVEEMAGDEMAGKPSPVFDAELLCSVLEAATDELSTLLEIDEVASLLKIAELDTSKLADKLAEELTSALDVAKLDASELAEELSEIGSVDEGIGEMAGPGSPEFVVAELLSAEDDCAELLAETELSKAEVDTTSDDSELADVLPLLLSKLETTSEPDDTADEMIELSEAAVGRMEPLENPLDSLGLELMLLAIDEVSEVASEEMPGKPSPLLDALELTLSLLEDVRSLLEIAGDDISTAEELMAELETNSLVEMELMLLMADDEVSEVASEEMPGKPSPLLDALELTLLLLEDVSSLLEIAEDDISTAEELMAELETNSLVGKELTLLLADDEASEMAGEEMPGKPSPLLDALELIVLVLENAGSLLRIAEEDTSIADELMAELETKTEPLENPLDTLELSVLNAKEEELRDGDTMLGPPPPEFVKMLLLLAEEDALSEADAEAEDRPEELEDTSEDEAEEIPVLKEAANEEDGISRLDDGLMIGPPPPELVKMLLLLAEEEPLSEAKVGSTEPLEKPEEPELETLLLEAVDDNDDDNDEVDSDGLIFGKPPPLFVVADELSNSDELKLAMLEEVEDPDKNVGSIEPLEKPEEELEVAIGPVGMVGPPPPLFDRELDSPLLKELESEAKSLEALDKPEEELVIAGPVGMVGPPPPLFDRELDSPLLKELESEAKSLEALDKPEEELVIAGPVGMVGPPPPLFEKELDTPLLETSLLEELERKVGSIEPEEKPEVEVELRMGPIVGPPPPLFERELDSPLVDELERKVGPTEPDEKPEEELEVTIGPVGIVGPPPPLFDRELEELERNVGPTVPLENPEEALEDSIGPIVGPPPPLFDRELDTLLLDELESLEEELEDSIGPIVGPPPPLFETELEELERNVGPTMPLENPEALEDSMGPTVGPPPPVFVVCWPLVLVFPVVTVTVTGPVLVPVGLLTGGPPPPVFVVCSPPVLPVVTVTVEGPLMGGPPPPVLGLASAASVATTTTTATAAITAVSSCNGDGSGAARESRTSSSRVPTIPSTAAATTTTGRLRIRGSRVRDRRTRGAGVSASAGNARVATITATGASSGSSCTTSRSTTIARASSGASTGTAAWLACRVGSAAGAAARGASATRSFGTTTGSISTTSATAGGSCASGATRVAAGLARDDGTRTTAASSTTSTAGLTGRSAGLTRCHATAAVVIGVGVGRRVDLGVGGDLVVDTGLSYQVKELSVHRSREFTIEKNVTIEPDCAAGTLIRATPGSTESPLAGLETCRSWPSSRMYSKASLHPLGFGSLLSPTKPRSAVETGAACLRSQNFQIGAARAFGTAVAMFHQLPKAQNSHHCQQAESILLRVKLLVLG</sequence>
<reference evidence="4" key="1">
    <citation type="submission" date="2016-02" db="EMBL/GenBank/DDBJ databases">
        <title>Draft genome sequence of Microdochium bolleyi, a fungal endophyte of beachgrass.</title>
        <authorList>
            <consortium name="DOE Joint Genome Institute"/>
            <person name="David A.S."/>
            <person name="May G."/>
            <person name="Haridas S."/>
            <person name="Lim J."/>
            <person name="Wang M."/>
            <person name="Labutti K."/>
            <person name="Lipzen A."/>
            <person name="Barry K."/>
            <person name="Grigoriev I.V."/>
        </authorList>
    </citation>
    <scope>NUCLEOTIDE SEQUENCE [LARGE SCALE GENOMIC DNA]</scope>
    <source>
        <strain evidence="4">J235TASD1</strain>
    </source>
</reference>
<feature type="coiled-coil region" evidence="1">
    <location>
        <begin position="871"/>
        <end position="898"/>
    </location>
</feature>
<proteinExistence type="predicted"/>
<evidence type="ECO:0000313" key="4">
    <source>
        <dbReference type="Proteomes" id="UP000070501"/>
    </source>
</evidence>
<gene>
    <name evidence="3" type="ORF">Micbo1qcDRAFT_178183</name>
</gene>
<protein>
    <submittedName>
        <fullName evidence="3">Uncharacterized protein</fullName>
    </submittedName>
</protein>
<feature type="region of interest" description="Disordered" evidence="2">
    <location>
        <begin position="386"/>
        <end position="405"/>
    </location>
</feature>
<feature type="compositionally biased region" description="Basic and acidic residues" evidence="2">
    <location>
        <begin position="396"/>
        <end position="405"/>
    </location>
</feature>
<dbReference type="EMBL" id="KQ964258">
    <property type="protein sequence ID" value="KXJ88581.1"/>
    <property type="molecule type" value="Genomic_DNA"/>
</dbReference>
<feature type="region of interest" description="Disordered" evidence="2">
    <location>
        <begin position="1017"/>
        <end position="1038"/>
    </location>
</feature>
<feature type="compositionally biased region" description="Polar residues" evidence="2">
    <location>
        <begin position="1591"/>
        <end position="1601"/>
    </location>
</feature>